<dbReference type="EMBL" id="JACHXW010000003">
    <property type="protein sequence ID" value="MBB3151472.1"/>
    <property type="molecule type" value="Genomic_DNA"/>
</dbReference>
<organism evidence="4 5">
    <name type="scientific">Paenibacillus endophyticus</name>
    <dbReference type="NCBI Taxonomy" id="1294268"/>
    <lineage>
        <taxon>Bacteria</taxon>
        <taxon>Bacillati</taxon>
        <taxon>Bacillota</taxon>
        <taxon>Bacilli</taxon>
        <taxon>Bacillales</taxon>
        <taxon>Paenibacillaceae</taxon>
        <taxon>Paenibacillus</taxon>
    </lineage>
</organism>
<dbReference type="SUPFAM" id="SSF55729">
    <property type="entry name" value="Acyl-CoA N-acyltransferases (Nat)"/>
    <property type="match status" value="1"/>
</dbReference>
<dbReference type="Proteomes" id="UP000518605">
    <property type="component" value="Unassembled WGS sequence"/>
</dbReference>
<dbReference type="InterPro" id="IPR050680">
    <property type="entry name" value="YpeA/RimI_acetyltransf"/>
</dbReference>
<keyword evidence="1" id="KW-0808">Transferase</keyword>
<proteinExistence type="predicted"/>
<evidence type="ECO:0000313" key="4">
    <source>
        <dbReference type="EMBL" id="MBB3151472.1"/>
    </source>
</evidence>
<keyword evidence="4" id="KW-0687">Ribonucleoprotein</keyword>
<keyword evidence="5" id="KW-1185">Reference proteome</keyword>
<sequence>MKAYLEKAFNLKQLDTELSNSSSAFYFIYANEDIAGYLKLNVNDAQTEKMDNHSLEIERIYVREKHRKQGLGKYLINKAIETATAQNKEKIWIGVWEKNESAIAFYTKLGFVQTGAHSFQMGDEQQIDFIMVKSLI</sequence>
<evidence type="ECO:0000256" key="1">
    <source>
        <dbReference type="ARBA" id="ARBA00022679"/>
    </source>
</evidence>
<name>A0A7W5C5C0_9BACL</name>
<accession>A0A7W5C5C0</accession>
<dbReference type="PANTHER" id="PTHR43420:SF47">
    <property type="entry name" value="N-ACETYLTRANSFERASE DOMAIN-CONTAINING PROTEIN"/>
    <property type="match status" value="1"/>
</dbReference>
<dbReference type="GO" id="GO:0005840">
    <property type="term" value="C:ribosome"/>
    <property type="evidence" value="ECO:0007669"/>
    <property type="project" value="UniProtKB-KW"/>
</dbReference>
<protein>
    <submittedName>
        <fullName evidence="4">Ribosomal protein S18 acetylase RimI-like enzyme</fullName>
    </submittedName>
</protein>
<dbReference type="Pfam" id="PF00583">
    <property type="entry name" value="Acetyltransf_1"/>
    <property type="match status" value="1"/>
</dbReference>
<dbReference type="InterPro" id="IPR016181">
    <property type="entry name" value="Acyl_CoA_acyltransferase"/>
</dbReference>
<dbReference type="PROSITE" id="PS51186">
    <property type="entry name" value="GNAT"/>
    <property type="match status" value="1"/>
</dbReference>
<evidence type="ECO:0000256" key="2">
    <source>
        <dbReference type="ARBA" id="ARBA00023315"/>
    </source>
</evidence>
<comment type="caution">
    <text evidence="4">The sequence shown here is derived from an EMBL/GenBank/DDBJ whole genome shotgun (WGS) entry which is preliminary data.</text>
</comment>
<dbReference type="CDD" id="cd04301">
    <property type="entry name" value="NAT_SF"/>
    <property type="match status" value="1"/>
</dbReference>
<dbReference type="AlphaFoldDB" id="A0A7W5C5C0"/>
<evidence type="ECO:0000259" key="3">
    <source>
        <dbReference type="PROSITE" id="PS51186"/>
    </source>
</evidence>
<dbReference type="PANTHER" id="PTHR43420">
    <property type="entry name" value="ACETYLTRANSFERASE"/>
    <property type="match status" value="1"/>
</dbReference>
<dbReference type="GO" id="GO:0016747">
    <property type="term" value="F:acyltransferase activity, transferring groups other than amino-acyl groups"/>
    <property type="evidence" value="ECO:0007669"/>
    <property type="project" value="InterPro"/>
</dbReference>
<gene>
    <name evidence="4" type="ORF">FHS16_001515</name>
</gene>
<dbReference type="Gene3D" id="3.40.630.30">
    <property type="match status" value="1"/>
</dbReference>
<keyword evidence="4" id="KW-0689">Ribosomal protein</keyword>
<evidence type="ECO:0000313" key="5">
    <source>
        <dbReference type="Proteomes" id="UP000518605"/>
    </source>
</evidence>
<keyword evidence="2" id="KW-0012">Acyltransferase</keyword>
<feature type="domain" description="N-acetyltransferase" evidence="3">
    <location>
        <begin position="1"/>
        <end position="136"/>
    </location>
</feature>
<dbReference type="InterPro" id="IPR000182">
    <property type="entry name" value="GNAT_dom"/>
</dbReference>
<reference evidence="4 5" key="1">
    <citation type="submission" date="2020-08" db="EMBL/GenBank/DDBJ databases">
        <title>Genomic Encyclopedia of Type Strains, Phase III (KMG-III): the genomes of soil and plant-associated and newly described type strains.</title>
        <authorList>
            <person name="Whitman W."/>
        </authorList>
    </citation>
    <scope>NUCLEOTIDE SEQUENCE [LARGE SCALE GENOMIC DNA]</scope>
    <source>
        <strain evidence="4 5">CECT 8234</strain>
    </source>
</reference>